<feature type="non-terminal residue" evidence="9">
    <location>
        <position position="1"/>
    </location>
</feature>
<feature type="transmembrane region" description="Helical" evidence="8">
    <location>
        <begin position="207"/>
        <end position="227"/>
    </location>
</feature>
<keyword evidence="3" id="KW-1003">Cell membrane</keyword>
<feature type="transmembrane region" description="Helical" evidence="8">
    <location>
        <begin position="13"/>
        <end position="39"/>
    </location>
</feature>
<dbReference type="Pfam" id="PF02386">
    <property type="entry name" value="TrkH"/>
    <property type="match status" value="1"/>
</dbReference>
<evidence type="ECO:0000256" key="7">
    <source>
        <dbReference type="ARBA" id="ARBA00023136"/>
    </source>
</evidence>
<organism evidence="9">
    <name type="scientific">hydrothermal vent metagenome</name>
    <dbReference type="NCBI Taxonomy" id="652676"/>
    <lineage>
        <taxon>unclassified sequences</taxon>
        <taxon>metagenomes</taxon>
        <taxon>ecological metagenomes</taxon>
    </lineage>
</organism>
<dbReference type="InterPro" id="IPR003445">
    <property type="entry name" value="Cat_transpt"/>
</dbReference>
<evidence type="ECO:0000313" key="9">
    <source>
        <dbReference type="EMBL" id="VAW33934.1"/>
    </source>
</evidence>
<dbReference type="GO" id="GO:0008324">
    <property type="term" value="F:monoatomic cation transmembrane transporter activity"/>
    <property type="evidence" value="ECO:0007669"/>
    <property type="project" value="InterPro"/>
</dbReference>
<keyword evidence="6" id="KW-0406">Ion transport</keyword>
<evidence type="ECO:0000256" key="5">
    <source>
        <dbReference type="ARBA" id="ARBA00022989"/>
    </source>
</evidence>
<accession>A0A3B0VQU9</accession>
<gene>
    <name evidence="9" type="ORF">MNBD_DELTA03-1165</name>
</gene>
<evidence type="ECO:0000256" key="4">
    <source>
        <dbReference type="ARBA" id="ARBA00022692"/>
    </source>
</evidence>
<evidence type="ECO:0000256" key="6">
    <source>
        <dbReference type="ARBA" id="ARBA00023065"/>
    </source>
</evidence>
<keyword evidence="7 8" id="KW-0472">Membrane</keyword>
<evidence type="ECO:0000256" key="2">
    <source>
        <dbReference type="ARBA" id="ARBA00022448"/>
    </source>
</evidence>
<feature type="transmembrane region" description="Helical" evidence="8">
    <location>
        <begin position="115"/>
        <end position="137"/>
    </location>
</feature>
<feature type="transmembrane region" description="Helical" evidence="8">
    <location>
        <begin position="239"/>
        <end position="262"/>
    </location>
</feature>
<protein>
    <submittedName>
        <fullName evidence="9">KtrAB potassium uptake system, integral membrane component KtrB</fullName>
    </submittedName>
</protein>
<feature type="transmembrane region" description="Helical" evidence="8">
    <location>
        <begin position="174"/>
        <end position="195"/>
    </location>
</feature>
<sequence length="278" mass="30292">NLTAWRGNWPVNIIFMTLIVSGGLGFSVLLELFTLAKAYFSARRPRPRLTWYAGIVLKTSFWLIIGGWLTIFLADFIGFHRHSPTPDAILVSLFQSVTCRTAGFNTMNIHAMTNVSLFIMVILMFIGGAPGSCAGGIKVTTFRTILSFITSELKGRAQVRAGRFAISGEAVKKALVLVIFSGLLIIAATLILSITEGGDLPHPQTRGLIFEILFEAVSAFGTVGLSTGLTPHLSMAGKWIITALMFIGRLGPLIFLASISAMRREELYQLPEEEILIG</sequence>
<dbReference type="GO" id="GO:0005886">
    <property type="term" value="C:plasma membrane"/>
    <property type="evidence" value="ECO:0007669"/>
    <property type="project" value="UniProtKB-SubCell"/>
</dbReference>
<keyword evidence="5 8" id="KW-1133">Transmembrane helix</keyword>
<dbReference type="PANTHER" id="PTHR32024:SF1">
    <property type="entry name" value="KTR SYSTEM POTASSIUM UPTAKE PROTEIN B"/>
    <property type="match status" value="1"/>
</dbReference>
<keyword evidence="2" id="KW-0813">Transport</keyword>
<dbReference type="AlphaFoldDB" id="A0A3B0VQU9"/>
<name>A0A3B0VQU9_9ZZZZ</name>
<evidence type="ECO:0000256" key="1">
    <source>
        <dbReference type="ARBA" id="ARBA00004651"/>
    </source>
</evidence>
<evidence type="ECO:0000256" key="8">
    <source>
        <dbReference type="SAM" id="Phobius"/>
    </source>
</evidence>
<reference evidence="9" key="1">
    <citation type="submission" date="2018-06" db="EMBL/GenBank/DDBJ databases">
        <authorList>
            <person name="Zhirakovskaya E."/>
        </authorList>
    </citation>
    <scope>NUCLEOTIDE SEQUENCE</scope>
</reference>
<dbReference type="EMBL" id="UOEX01000072">
    <property type="protein sequence ID" value="VAW33934.1"/>
    <property type="molecule type" value="Genomic_DNA"/>
</dbReference>
<feature type="transmembrane region" description="Helical" evidence="8">
    <location>
        <begin position="51"/>
        <end position="74"/>
    </location>
</feature>
<evidence type="ECO:0000256" key="3">
    <source>
        <dbReference type="ARBA" id="ARBA00022475"/>
    </source>
</evidence>
<dbReference type="GO" id="GO:0030001">
    <property type="term" value="P:metal ion transport"/>
    <property type="evidence" value="ECO:0007669"/>
    <property type="project" value="UniProtKB-ARBA"/>
</dbReference>
<comment type="subcellular location">
    <subcellularLocation>
        <location evidence="1">Cell membrane</location>
        <topology evidence="1">Multi-pass membrane protein</topology>
    </subcellularLocation>
</comment>
<proteinExistence type="predicted"/>
<dbReference type="PANTHER" id="PTHR32024">
    <property type="entry name" value="TRK SYSTEM POTASSIUM UPTAKE PROTEIN TRKG-RELATED"/>
    <property type="match status" value="1"/>
</dbReference>
<keyword evidence="4 8" id="KW-0812">Transmembrane</keyword>